<feature type="transmembrane region" description="Helical" evidence="1">
    <location>
        <begin position="5"/>
        <end position="24"/>
    </location>
</feature>
<proteinExistence type="predicted"/>
<feature type="transmembrane region" description="Helical" evidence="1">
    <location>
        <begin position="72"/>
        <end position="92"/>
    </location>
</feature>
<keyword evidence="1" id="KW-0472">Membrane</keyword>
<name>A0A2M7V6N0_9BACT</name>
<protein>
    <submittedName>
        <fullName evidence="2">Uncharacterized protein</fullName>
    </submittedName>
</protein>
<keyword evidence="1" id="KW-0812">Transmembrane</keyword>
<dbReference type="AlphaFoldDB" id="A0A2M7V6N0"/>
<gene>
    <name evidence="2" type="ORF">COX81_03790</name>
</gene>
<evidence type="ECO:0000313" key="2">
    <source>
        <dbReference type="EMBL" id="PIZ94328.1"/>
    </source>
</evidence>
<keyword evidence="1" id="KW-1133">Transmembrane helix</keyword>
<organism evidence="2 3">
    <name type="scientific">Candidatus Magasanikbacteria bacterium CG_4_10_14_0_2_um_filter_37_12</name>
    <dbReference type="NCBI Taxonomy" id="1974637"/>
    <lineage>
        <taxon>Bacteria</taxon>
        <taxon>Candidatus Magasanikiibacteriota</taxon>
    </lineage>
</organism>
<sequence length="145" mass="16673">MIRFIAITIAITFSSIFYIGVLSITSMENMGDMEDHACPMANVINTSCVGDADVLAMITSHLRALTSQLTSLASVNIFEFFFVYLIISLFLLKDVVRIPYLYWYTRREPESHVLVWQKILRWLAINNKGNLPHYFFGRAYIPIIV</sequence>
<reference evidence="3" key="1">
    <citation type="submission" date="2017-09" db="EMBL/GenBank/DDBJ databases">
        <title>Depth-based differentiation of microbial function through sediment-hosted aquifers and enrichment of novel symbionts in the deep terrestrial subsurface.</title>
        <authorList>
            <person name="Probst A.J."/>
            <person name="Ladd B."/>
            <person name="Jarett J.K."/>
            <person name="Geller-Mcgrath D.E."/>
            <person name="Sieber C.M.K."/>
            <person name="Emerson J.B."/>
            <person name="Anantharaman K."/>
            <person name="Thomas B.C."/>
            <person name="Malmstrom R."/>
            <person name="Stieglmeier M."/>
            <person name="Klingl A."/>
            <person name="Woyke T."/>
            <person name="Ryan C.M."/>
            <person name="Banfield J.F."/>
        </authorList>
    </citation>
    <scope>NUCLEOTIDE SEQUENCE [LARGE SCALE GENOMIC DNA]</scope>
</reference>
<dbReference type="EMBL" id="PFPK01000046">
    <property type="protein sequence ID" value="PIZ94328.1"/>
    <property type="molecule type" value="Genomic_DNA"/>
</dbReference>
<evidence type="ECO:0000256" key="1">
    <source>
        <dbReference type="SAM" id="Phobius"/>
    </source>
</evidence>
<accession>A0A2M7V6N0</accession>
<dbReference type="Proteomes" id="UP000228568">
    <property type="component" value="Unassembled WGS sequence"/>
</dbReference>
<evidence type="ECO:0000313" key="3">
    <source>
        <dbReference type="Proteomes" id="UP000228568"/>
    </source>
</evidence>
<comment type="caution">
    <text evidence="2">The sequence shown here is derived from an EMBL/GenBank/DDBJ whole genome shotgun (WGS) entry which is preliminary data.</text>
</comment>